<dbReference type="EMBL" id="ML119054">
    <property type="protein sequence ID" value="ROT39277.1"/>
    <property type="molecule type" value="Genomic_DNA"/>
</dbReference>
<dbReference type="RefSeq" id="XP_028467083.1">
    <property type="nucleotide sequence ID" value="XM_028614157.1"/>
</dbReference>
<dbReference type="GeneID" id="39582635"/>
<evidence type="ECO:0000313" key="2">
    <source>
        <dbReference type="Proteomes" id="UP000272025"/>
    </source>
</evidence>
<proteinExistence type="predicted"/>
<reference evidence="1 2" key="1">
    <citation type="journal article" date="2018" name="Mol. Ecol.">
        <title>The obligate alkalophilic soda-lake fungus Sodiomyces alkalinus has shifted to a protein diet.</title>
        <authorList>
            <person name="Grum-Grzhimaylo A.A."/>
            <person name="Falkoski D.L."/>
            <person name="van den Heuvel J."/>
            <person name="Valero-Jimenez C.A."/>
            <person name="Min B."/>
            <person name="Choi I.G."/>
            <person name="Lipzen A."/>
            <person name="Daum C.G."/>
            <person name="Aanen D.K."/>
            <person name="Tsang A."/>
            <person name="Henrissat B."/>
            <person name="Bilanenko E.N."/>
            <person name="de Vries R.P."/>
            <person name="van Kan J.A.L."/>
            <person name="Grigoriev I.V."/>
            <person name="Debets A.J.M."/>
        </authorList>
    </citation>
    <scope>NUCLEOTIDE SEQUENCE [LARGE SCALE GENOMIC DNA]</scope>
    <source>
        <strain evidence="1 2">F11</strain>
    </source>
</reference>
<protein>
    <submittedName>
        <fullName evidence="1">Uncharacterized protein</fullName>
    </submittedName>
</protein>
<organism evidence="1 2">
    <name type="scientific">Sodiomyces alkalinus (strain CBS 110278 / VKM F-3762 / F11)</name>
    <name type="common">Alkaliphilic filamentous fungus</name>
    <dbReference type="NCBI Taxonomy" id="1314773"/>
    <lineage>
        <taxon>Eukaryota</taxon>
        <taxon>Fungi</taxon>
        <taxon>Dikarya</taxon>
        <taxon>Ascomycota</taxon>
        <taxon>Pezizomycotina</taxon>
        <taxon>Sordariomycetes</taxon>
        <taxon>Hypocreomycetidae</taxon>
        <taxon>Glomerellales</taxon>
        <taxon>Plectosphaerellaceae</taxon>
        <taxon>Sodiomyces</taxon>
    </lineage>
</organism>
<accession>A0A3N2PXQ3</accession>
<gene>
    <name evidence="1" type="ORF">SODALDRAFT_359155</name>
</gene>
<keyword evidence="2" id="KW-1185">Reference proteome</keyword>
<name>A0A3N2PXQ3_SODAK</name>
<evidence type="ECO:0000313" key="1">
    <source>
        <dbReference type="EMBL" id="ROT39277.1"/>
    </source>
</evidence>
<dbReference type="AlphaFoldDB" id="A0A3N2PXQ3"/>
<sequence>MTSLKTFPLANTQHPPNLFFLLRTLYAARYLVCLLEETNKSVRRNIPLIKTTRKAPGPSGAAGVVGRLKIYKETIRSTNVVGVAFGVVLVRLGSSFPAELRFLHHRIDFMRPVYHPNRARLATSVPRRCDPQPPFQPLSLSASQPLSLLTFLLGLKGPQDKTALPRCCLLSIIFGPAPCSPGLGLIIEIYGTTASSPCRLSCCSILNTTI</sequence>
<dbReference type="Proteomes" id="UP000272025">
    <property type="component" value="Unassembled WGS sequence"/>
</dbReference>